<dbReference type="HOGENOM" id="CLU_762267_0_0_10"/>
<dbReference type="EMBL" id="CP001097">
    <property type="protein sequence ID" value="ACD90929.1"/>
    <property type="molecule type" value="Genomic_DNA"/>
</dbReference>
<evidence type="ECO:0000313" key="2">
    <source>
        <dbReference type="EMBL" id="ACD90929.1"/>
    </source>
</evidence>
<dbReference type="AlphaFoldDB" id="B3EF67"/>
<name>B3EF67_CHLL2</name>
<dbReference type="STRING" id="290315.Clim_1896"/>
<evidence type="ECO:0000259" key="1">
    <source>
        <dbReference type="Pfam" id="PF01973"/>
    </source>
</evidence>
<dbReference type="eggNOG" id="COG2604">
    <property type="taxonomic scope" value="Bacteria"/>
</dbReference>
<dbReference type="InterPro" id="IPR002826">
    <property type="entry name" value="MptE-like"/>
</dbReference>
<dbReference type="Proteomes" id="UP000008841">
    <property type="component" value="Chromosome"/>
</dbReference>
<proteinExistence type="predicted"/>
<feature type="domain" description="6-hydroxymethylpterin diphosphokinase MptE-like" evidence="1">
    <location>
        <begin position="44"/>
        <end position="197"/>
    </location>
</feature>
<dbReference type="Pfam" id="PF01973">
    <property type="entry name" value="MptE-like"/>
    <property type="match status" value="1"/>
</dbReference>
<dbReference type="OrthoDB" id="344900at2"/>
<accession>B3EF67</accession>
<gene>
    <name evidence="2" type="ordered locus">Clim_1896</name>
</gene>
<reference evidence="2 3" key="1">
    <citation type="submission" date="2008-05" db="EMBL/GenBank/DDBJ databases">
        <title>Complete sequence of Chlorobium limicola DSM 245.</title>
        <authorList>
            <consortium name="US DOE Joint Genome Institute"/>
            <person name="Lucas S."/>
            <person name="Copeland A."/>
            <person name="Lapidus A."/>
            <person name="Glavina del Rio T."/>
            <person name="Dalin E."/>
            <person name="Tice H."/>
            <person name="Bruce D."/>
            <person name="Goodwin L."/>
            <person name="Pitluck S."/>
            <person name="Schmutz J."/>
            <person name="Larimer F."/>
            <person name="Land M."/>
            <person name="Hauser L."/>
            <person name="Kyrpides N."/>
            <person name="Ovchinnikova G."/>
            <person name="Zhao F."/>
            <person name="Li T."/>
            <person name="Liu Z."/>
            <person name="Overmann J."/>
            <person name="Bryant D.A."/>
            <person name="Richardson P."/>
        </authorList>
    </citation>
    <scope>NUCLEOTIDE SEQUENCE [LARGE SCALE GENOMIC DNA]</scope>
    <source>
        <strain evidence="3">DSM 245 / NBRC 103803 / 6330</strain>
    </source>
</reference>
<organism evidence="2 3">
    <name type="scientific">Chlorobium limicola (strain DSM 245 / NBRC 103803 / 6330)</name>
    <dbReference type="NCBI Taxonomy" id="290315"/>
    <lineage>
        <taxon>Bacteria</taxon>
        <taxon>Pseudomonadati</taxon>
        <taxon>Chlorobiota</taxon>
        <taxon>Chlorobiia</taxon>
        <taxon>Chlorobiales</taxon>
        <taxon>Chlorobiaceae</taxon>
        <taxon>Chlorobium/Pelodictyon group</taxon>
        <taxon>Chlorobium</taxon>
    </lineage>
</organism>
<dbReference type="KEGG" id="cli:Clim_1896"/>
<dbReference type="Gene3D" id="3.90.1480.10">
    <property type="entry name" value="Alpha-2,3-sialyltransferase"/>
    <property type="match status" value="1"/>
</dbReference>
<protein>
    <recommendedName>
        <fullName evidence="1">6-hydroxymethylpterin diphosphokinase MptE-like domain-containing protein</fullName>
    </recommendedName>
</protein>
<evidence type="ECO:0000313" key="3">
    <source>
        <dbReference type="Proteomes" id="UP000008841"/>
    </source>
</evidence>
<sequence>MSKLLNKIATTYRNHGLGVVIKKIRIRIRYLYLRKRYFTRAEAERWKELKDKYKGKRVFLLGNGPSLNKTPLFYLKDEYTMCFNRFYIMEERLNWTPNFYMTVDNLVLDDLVKEVGKIIDTSEYAFFPAIHFRGQKFITQIPKMPKIYWVSQYFGKDFSLNLPRIYQGGSVIYEGFQVLQHLGFDAIYVIGVDMSFKTHKTAESISKGNTDIISKDDDDPNHFDPRYFGKNRKYHQPEDFVIQNIMNSLDFLGANLEHYQVNIINAGYDSKVESFPRVDFESLFNFSDEEKQNLFSEMIADKSDFDTVSAFIAASEKLSEKQEWKKTGHFYTDMYFGTKIIKETIFTHIPLGPYNNYYYFIKR</sequence>